<gene>
    <name evidence="1" type="ORF">IE53DRAFT_389260</name>
</gene>
<protein>
    <submittedName>
        <fullName evidence="1">Uncharacterized protein</fullName>
    </submittedName>
</protein>
<evidence type="ECO:0000313" key="2">
    <source>
        <dbReference type="Proteomes" id="UP000245626"/>
    </source>
</evidence>
<name>A0ACD0NRV1_9BASI</name>
<dbReference type="Proteomes" id="UP000245626">
    <property type="component" value="Unassembled WGS sequence"/>
</dbReference>
<reference evidence="1 2" key="1">
    <citation type="journal article" date="2018" name="Mol. Biol. Evol.">
        <title>Broad Genomic Sampling Reveals a Smut Pathogenic Ancestry of the Fungal Clade Ustilaginomycotina.</title>
        <authorList>
            <person name="Kijpornyongpan T."/>
            <person name="Mondo S.J."/>
            <person name="Barry K."/>
            <person name="Sandor L."/>
            <person name="Lee J."/>
            <person name="Lipzen A."/>
            <person name="Pangilinan J."/>
            <person name="LaButti K."/>
            <person name="Hainaut M."/>
            <person name="Henrissat B."/>
            <person name="Grigoriev I.V."/>
            <person name="Spatafora J.W."/>
            <person name="Aime M.C."/>
        </authorList>
    </citation>
    <scope>NUCLEOTIDE SEQUENCE [LARGE SCALE GENOMIC DNA]</scope>
    <source>
        <strain evidence="1 2">SA 807</strain>
    </source>
</reference>
<proteinExistence type="predicted"/>
<evidence type="ECO:0000313" key="1">
    <source>
        <dbReference type="EMBL" id="PWN48531.1"/>
    </source>
</evidence>
<keyword evidence="2" id="KW-1185">Reference proteome</keyword>
<accession>A0ACD0NRV1</accession>
<sequence>MTKKEKIAAPSTPSKASKPASESPVEPLMIDIPGVPQKRDLPKKPSKPAEKEQFVAPSIERAPSAAPTSPGTQSSFHSRSSGHTFRADYHPDNQYPFTNPNHYSARPETYHRKSFSAATSQGDKTPSVSRRQSEASELDLGHTRGPTHALAKAIESRHRDDSWLSAEELRLQEDTEKTRYWKRWGPYVSERQWGTVREDYSANGDAWSHFPHEIARSRTYRWGEDGLAGFSDNHGRLNFSLALWNGKDRMLKERLFGLANNEGNHGEDVKELYWYLDSTPTHSYMKMLYKYPQEAYPYEQLVRESKNRSRDVAEFEITDTDLFDDNKYWDIFVEYAKDSDEENATSIRISAYNRGPDPADLHILPQIFFRNTWFWPKEEPKKPKIEQIDDYVMRAEHETLGRYHFYCSTSPAPSEPPRKRGQAPEPISDEEVVPELLFTENETNFERLYNGQNRNKYAKDAFHDHIIPGHRLEKDQPKPVRKTRYVTRTVTRMVKRVRSKPVATVKRPSVNGSVPHGSVPNGSVPDSKGPSADDNQAQAGQEEGGGAEEKNGKAEVEKSGEEEFEEEEYEEEEYEEEVNEEVEEEEEYWEVPKDVKPSREYCNPEKQGTKAGAHYTFRQVPANGGCAVVRLKLTPKTAREDPSIDDDEQFDAVVEARRAEADEFYGRIGGHSVSDERRSIMRQALAGMLWNKQFYMFIQPEWIRGDPGQPPPPPERKNVRNKEWRHLHMEDVLSMPDKWEYPFSAVWDTAFHCIPLAMIDPAFAKKQLDLFTREWYMKPDGGLPAYEWNFSDVNPPVHAWATFRVFKIERKMYGREDLDFLERVFQKLLINFTWWVNRKDSSGSNVFEGGFLGLDNIGPFNRSEPLPTGGTLRQADGTAWMAFYALNMLNMALELAKHNPTYEDIASKFFEHFIFISDAMTYPGTDDEGVSLWSDADGFYYDAIQWGPGNSQVIPVKSLVGLIPLYATLTIEPSALKRFPSFAKRMQWFLDNRPEMSQRNIANMKAGGKGDRRLLSMVSRERLELILKRMLDETEFFSPYGVRSLSKDHQKNPFSVNVGGEDFSVGYWPGDSHSPMFGGNSNWRGPIWIAVNFLLVESLQRFYQYYGESFKVECPTGSGDFLHLGHVAEEIQHRLISIFSRDDQGRRPCNGGNPMLDYDAQFRDLIHFHEFFHGDVGKGLGASHQCGWTGLVAYSVLQHGESYDMRTPRTPRSTAAHYFDEKFSDAGGSQFGGGRSSTYSRPPSPDEL</sequence>
<organism evidence="1 2">
    <name type="scientific">Violaceomyces palustris</name>
    <dbReference type="NCBI Taxonomy" id="1673888"/>
    <lineage>
        <taxon>Eukaryota</taxon>
        <taxon>Fungi</taxon>
        <taxon>Dikarya</taxon>
        <taxon>Basidiomycota</taxon>
        <taxon>Ustilaginomycotina</taxon>
        <taxon>Ustilaginomycetes</taxon>
        <taxon>Violaceomycetales</taxon>
        <taxon>Violaceomycetaceae</taxon>
        <taxon>Violaceomyces</taxon>
    </lineage>
</organism>
<dbReference type="EMBL" id="KZ820186">
    <property type="protein sequence ID" value="PWN48531.1"/>
    <property type="molecule type" value="Genomic_DNA"/>
</dbReference>